<reference evidence="9 10" key="1">
    <citation type="journal article" date="2015" name="Antonie Van Leeuwenhoek">
        <title>Lampropedia puyangensis sp. nov., isolated from symptomatic bark of Populus ? euramericana canker and emended description of Lampropedia hyalina (Ehrenberg 1832) Lee et al. 2004.</title>
        <authorList>
            <person name="Li Y."/>
            <person name="Wang T."/>
            <person name="Piao C.G."/>
            <person name="Wang L.F."/>
            <person name="Tian G.Z."/>
            <person name="Zhu T.H."/>
            <person name="Guo M.W."/>
        </authorList>
    </citation>
    <scope>NUCLEOTIDE SEQUENCE [LARGE SCALE GENOMIC DNA]</scope>
    <source>
        <strain evidence="9 10">2-bin</strain>
    </source>
</reference>
<dbReference type="InterPro" id="IPR015422">
    <property type="entry name" value="PyrdxlP-dep_Trfase_small"/>
</dbReference>
<dbReference type="InterPro" id="IPR006233">
    <property type="entry name" value="Cys_b_lyase_bac"/>
</dbReference>
<sequence>MDESSKPLRPSRSPSTQLIHHPYTPPEGFASPATPVAKGSTIFFPSMEAVRQRDWAFKTTYTYGLHGTPTSFVLEERLAALEGAKHCILAPSGLAALNMVNLALLKPGGRVLLPDNVYGPNKYFAEHFLQSYGIEHAVYDPLDAQDLAQKLTPNTQLVWLEAAGSVTLEFPDLQGLIRVCNQAKVPCALDNTWGAGLAFSPFDLRDQDGCALQLDISVHALTKYPSGGGDVLMGSVCTQNPELHKTLKRCHMQLGFGVGMNDVEAILRALPSIELRYTAQDRSAQQLARFLAQHPAVAQVRHPALPCSPGHVYWQRLCGHKPHSQAAGLVSFFPHASWSDAQVDAFCEALQWFKIGYSWGGPVSLVMAYDLRGDRDLAVSMESAPSKRLLRLCIGLENPDDLQADLAQALETIHRQANAS</sequence>
<keyword evidence="4 9" id="KW-0456">Lyase</keyword>
<comment type="cofactor">
    <cofactor evidence="1 7">
        <name>pyridoxal 5'-phosphate</name>
        <dbReference type="ChEBI" id="CHEBI:597326"/>
    </cofactor>
</comment>
<evidence type="ECO:0000256" key="7">
    <source>
        <dbReference type="RuleBase" id="RU362118"/>
    </source>
</evidence>
<evidence type="ECO:0000256" key="6">
    <source>
        <dbReference type="PIRSR" id="PIRSR001434-2"/>
    </source>
</evidence>
<evidence type="ECO:0000256" key="5">
    <source>
        <dbReference type="ARBA" id="ARBA00047517"/>
    </source>
</evidence>
<feature type="modified residue" description="N6-(pyridoxal phosphate)lysine" evidence="6">
    <location>
        <position position="223"/>
    </location>
</feature>
<organism evidence="9 10">
    <name type="scientific">Lampropedia puyangensis</name>
    <dbReference type="NCBI Taxonomy" id="1330072"/>
    <lineage>
        <taxon>Bacteria</taxon>
        <taxon>Pseudomonadati</taxon>
        <taxon>Pseudomonadota</taxon>
        <taxon>Betaproteobacteria</taxon>
        <taxon>Burkholderiales</taxon>
        <taxon>Comamonadaceae</taxon>
        <taxon>Lampropedia</taxon>
    </lineage>
</organism>
<comment type="similarity">
    <text evidence="2 7">Belongs to the trans-sulfuration enzymes family.</text>
</comment>
<comment type="catalytic activity">
    <reaction evidence="5">
        <text>L,L-cystathionine + H2O = L-homocysteine + pyruvate + NH4(+)</text>
        <dbReference type="Rhea" id="RHEA:13965"/>
        <dbReference type="ChEBI" id="CHEBI:15361"/>
        <dbReference type="ChEBI" id="CHEBI:15377"/>
        <dbReference type="ChEBI" id="CHEBI:28938"/>
        <dbReference type="ChEBI" id="CHEBI:58161"/>
        <dbReference type="ChEBI" id="CHEBI:58199"/>
    </reaction>
</comment>
<dbReference type="Proteomes" id="UP000308917">
    <property type="component" value="Unassembled WGS sequence"/>
</dbReference>
<dbReference type="PANTHER" id="PTHR43500">
    <property type="entry name" value="CYSTATHIONINE BETA-LYASE-RELATED"/>
    <property type="match status" value="1"/>
</dbReference>
<evidence type="ECO:0000256" key="1">
    <source>
        <dbReference type="ARBA" id="ARBA00001933"/>
    </source>
</evidence>
<proteinExistence type="inferred from homology"/>
<keyword evidence="10" id="KW-1185">Reference proteome</keyword>
<dbReference type="Gene3D" id="3.40.640.10">
    <property type="entry name" value="Type I PLP-dependent aspartate aminotransferase-like (Major domain)"/>
    <property type="match status" value="1"/>
</dbReference>
<dbReference type="EC" id="4.4.1.8" evidence="9"/>
<name>A0A4S8F3D9_9BURK</name>
<evidence type="ECO:0000256" key="4">
    <source>
        <dbReference type="ARBA" id="ARBA00023239"/>
    </source>
</evidence>
<comment type="caution">
    <text evidence="9">The sequence shown here is derived from an EMBL/GenBank/DDBJ whole genome shotgun (WGS) entry which is preliminary data.</text>
</comment>
<dbReference type="EMBL" id="STFG01000013">
    <property type="protein sequence ID" value="THT99671.1"/>
    <property type="molecule type" value="Genomic_DNA"/>
</dbReference>
<dbReference type="InterPro" id="IPR015421">
    <property type="entry name" value="PyrdxlP-dep_Trfase_major"/>
</dbReference>
<evidence type="ECO:0000256" key="3">
    <source>
        <dbReference type="ARBA" id="ARBA00022898"/>
    </source>
</evidence>
<dbReference type="GO" id="GO:0019346">
    <property type="term" value="P:transsulfuration"/>
    <property type="evidence" value="ECO:0007669"/>
    <property type="project" value="InterPro"/>
</dbReference>
<dbReference type="InterPro" id="IPR015424">
    <property type="entry name" value="PyrdxlP-dep_Trfase"/>
</dbReference>
<dbReference type="GO" id="GO:0030170">
    <property type="term" value="F:pyridoxal phosphate binding"/>
    <property type="evidence" value="ECO:0007669"/>
    <property type="project" value="InterPro"/>
</dbReference>
<dbReference type="AlphaFoldDB" id="A0A4S8F3D9"/>
<feature type="region of interest" description="Disordered" evidence="8">
    <location>
        <begin position="1"/>
        <end position="31"/>
    </location>
</feature>
<dbReference type="GO" id="GO:0019450">
    <property type="term" value="P:L-cysteine catabolic process to pyruvate"/>
    <property type="evidence" value="ECO:0007669"/>
    <property type="project" value="TreeGrafter"/>
</dbReference>
<dbReference type="PANTHER" id="PTHR43500:SF1">
    <property type="entry name" value="CYSTATHIONINE BETA-LYASE-RELATED"/>
    <property type="match status" value="1"/>
</dbReference>
<dbReference type="SUPFAM" id="SSF53383">
    <property type="entry name" value="PLP-dependent transferases"/>
    <property type="match status" value="1"/>
</dbReference>
<dbReference type="GO" id="GO:0047804">
    <property type="term" value="F:cysteine-S-conjugate beta-lyase activity"/>
    <property type="evidence" value="ECO:0007669"/>
    <property type="project" value="InterPro"/>
</dbReference>
<evidence type="ECO:0000256" key="2">
    <source>
        <dbReference type="ARBA" id="ARBA00009077"/>
    </source>
</evidence>
<dbReference type="OrthoDB" id="9805807at2"/>
<dbReference type="InterPro" id="IPR000277">
    <property type="entry name" value="Cys/Met-Metab_PyrdxlP-dep_enz"/>
</dbReference>
<accession>A0A4S8F3D9</accession>
<evidence type="ECO:0000313" key="9">
    <source>
        <dbReference type="EMBL" id="THT99671.1"/>
    </source>
</evidence>
<protein>
    <submittedName>
        <fullName evidence="9">Cystathionine beta-lyase</fullName>
        <ecNumber evidence="9">4.4.1.8</ecNumber>
    </submittedName>
</protein>
<dbReference type="Gene3D" id="3.90.1150.10">
    <property type="entry name" value="Aspartate Aminotransferase, domain 1"/>
    <property type="match status" value="1"/>
</dbReference>
<evidence type="ECO:0000256" key="8">
    <source>
        <dbReference type="SAM" id="MobiDB-lite"/>
    </source>
</evidence>
<dbReference type="Pfam" id="PF01053">
    <property type="entry name" value="Cys_Met_Meta_PP"/>
    <property type="match status" value="1"/>
</dbReference>
<dbReference type="RefSeq" id="WP_136574010.1">
    <property type="nucleotide sequence ID" value="NZ_STFG01000013.1"/>
</dbReference>
<dbReference type="PIRSF" id="PIRSF001434">
    <property type="entry name" value="CGS"/>
    <property type="match status" value="1"/>
</dbReference>
<evidence type="ECO:0000313" key="10">
    <source>
        <dbReference type="Proteomes" id="UP000308917"/>
    </source>
</evidence>
<gene>
    <name evidence="9" type="ORF">E9531_12025</name>
</gene>
<keyword evidence="3 6" id="KW-0663">Pyridoxal phosphate</keyword>